<dbReference type="SUPFAM" id="SSF53756">
    <property type="entry name" value="UDP-Glycosyltransferase/glycogen phosphorylase"/>
    <property type="match status" value="1"/>
</dbReference>
<feature type="transmembrane region" description="Helical" evidence="1">
    <location>
        <begin position="108"/>
        <end position="125"/>
    </location>
</feature>
<dbReference type="PANTHER" id="PTHR12526:SF622">
    <property type="entry name" value="GLYCOSYLTRANSFERASE (GROUP I)"/>
    <property type="match status" value="1"/>
</dbReference>
<dbReference type="RefSeq" id="WP_226953507.1">
    <property type="nucleotide sequence ID" value="NZ_JACDXW010000002.1"/>
</dbReference>
<dbReference type="PANTHER" id="PTHR12526">
    <property type="entry name" value="GLYCOSYLTRANSFERASE"/>
    <property type="match status" value="1"/>
</dbReference>
<dbReference type="Gene3D" id="3.40.50.2000">
    <property type="entry name" value="Glycogen Phosphorylase B"/>
    <property type="match status" value="2"/>
</dbReference>
<reference evidence="2 3" key="1">
    <citation type="submission" date="2020-07" db="EMBL/GenBank/DDBJ databases">
        <title>Pusillimonas sp. nov., isolated from poultry manure in Taiwan.</title>
        <authorList>
            <person name="Lin S.-Y."/>
            <person name="Tang Y.-S."/>
            <person name="Young C.-C."/>
        </authorList>
    </citation>
    <scope>NUCLEOTIDE SEQUENCE [LARGE SCALE GENOMIC DNA]</scope>
    <source>
        <strain evidence="2 3">CC-YST705</strain>
    </source>
</reference>
<dbReference type="EMBL" id="JACDXW010000002">
    <property type="protein sequence ID" value="MCB5363226.1"/>
    <property type="molecule type" value="Genomic_DNA"/>
</dbReference>
<keyword evidence="3" id="KW-1185">Reference proteome</keyword>
<evidence type="ECO:0000256" key="1">
    <source>
        <dbReference type="SAM" id="Phobius"/>
    </source>
</evidence>
<keyword evidence="1" id="KW-0812">Transmembrane</keyword>
<evidence type="ECO:0000313" key="2">
    <source>
        <dbReference type="EMBL" id="MCB5363226.1"/>
    </source>
</evidence>
<gene>
    <name evidence="2" type="ORF">H0484_05580</name>
</gene>
<organism evidence="2 3">
    <name type="scientific">Mesopusillimonas faecipullorum</name>
    <dbReference type="NCBI Taxonomy" id="2755040"/>
    <lineage>
        <taxon>Bacteria</taxon>
        <taxon>Pseudomonadati</taxon>
        <taxon>Pseudomonadota</taxon>
        <taxon>Betaproteobacteria</taxon>
        <taxon>Burkholderiales</taxon>
        <taxon>Alcaligenaceae</taxon>
        <taxon>Mesopusillimonas</taxon>
    </lineage>
</organism>
<sequence length="405" mass="46158">MKKTIWYVSKYFESPTENSPGGRPFLVWKELAKDGFDAVVITSDSNHLMYVPKVEGSVLEQNLEGVKVYWLNTLKITTAKSFRRILSWLHFEFKLFFMNKKKLPTPDLVVVSSLSLLTILNGFLLRRKYGCKLAFEIRDIWPMTLTEEGGYSKSNVFVRVLAYIEKLGYKHADYIIGTMPNLGEHVKNVLGYEKPAYCLPMGVPNEVIDISTDLVDASYFDQYFPKGKFFVVYAGTVGITNALDIFFECAQKMAGHENIHFVVLGDGGLRASYQEKYGSLPNLTFAARVEKYQVQSVLSRADVLYLSTFPSEIWRYGQSLNKMIDYMLAGKPVIASYNGYPSMINEAESGYFIPAGDLSALVSKIEALYALPETERVEIGKRGRRWLLENRSYQKIKDDFVKDFL</sequence>
<evidence type="ECO:0000313" key="3">
    <source>
        <dbReference type="Proteomes" id="UP000776983"/>
    </source>
</evidence>
<proteinExistence type="predicted"/>
<name>A0ABS8CB10_9BURK</name>
<comment type="caution">
    <text evidence="2">The sequence shown here is derived from an EMBL/GenBank/DDBJ whole genome shotgun (WGS) entry which is preliminary data.</text>
</comment>
<dbReference type="Proteomes" id="UP000776983">
    <property type="component" value="Unassembled WGS sequence"/>
</dbReference>
<dbReference type="Pfam" id="PF13692">
    <property type="entry name" value="Glyco_trans_1_4"/>
    <property type="match status" value="1"/>
</dbReference>
<keyword evidence="1" id="KW-0472">Membrane</keyword>
<keyword evidence="1" id="KW-1133">Transmembrane helix</keyword>
<accession>A0ABS8CB10</accession>
<dbReference type="CDD" id="cd03794">
    <property type="entry name" value="GT4_WbuB-like"/>
    <property type="match status" value="1"/>
</dbReference>
<protein>
    <submittedName>
        <fullName evidence="2">Glycosyltransferase family 4 protein</fullName>
    </submittedName>
</protein>